<dbReference type="Proteomes" id="UP000243217">
    <property type="component" value="Unassembled WGS sequence"/>
</dbReference>
<dbReference type="EMBL" id="JNBS01000885">
    <property type="protein sequence ID" value="OQS03466.1"/>
    <property type="molecule type" value="Genomic_DNA"/>
</dbReference>
<gene>
    <name evidence="2" type="ORF">THRCLA_21159</name>
</gene>
<evidence type="ECO:0000313" key="3">
    <source>
        <dbReference type="Proteomes" id="UP000243217"/>
    </source>
</evidence>
<reference evidence="2 3" key="1">
    <citation type="journal article" date="2014" name="Genome Biol. Evol.">
        <title>The secreted proteins of Achlya hypogyna and Thraustotheca clavata identify the ancestral oomycete secretome and reveal gene acquisitions by horizontal gene transfer.</title>
        <authorList>
            <person name="Misner I."/>
            <person name="Blouin N."/>
            <person name="Leonard G."/>
            <person name="Richards T.A."/>
            <person name="Lane C.E."/>
        </authorList>
    </citation>
    <scope>NUCLEOTIDE SEQUENCE [LARGE SCALE GENOMIC DNA]</scope>
    <source>
        <strain evidence="2 3">ATCC 34112</strain>
    </source>
</reference>
<feature type="region of interest" description="Disordered" evidence="1">
    <location>
        <begin position="37"/>
        <end position="109"/>
    </location>
</feature>
<evidence type="ECO:0000313" key="2">
    <source>
        <dbReference type="EMBL" id="OQS03466.1"/>
    </source>
</evidence>
<comment type="caution">
    <text evidence="2">The sequence shown here is derived from an EMBL/GenBank/DDBJ whole genome shotgun (WGS) entry which is preliminary data.</text>
</comment>
<dbReference type="AlphaFoldDB" id="A0A1V9ZZM9"/>
<proteinExistence type="predicted"/>
<organism evidence="2 3">
    <name type="scientific">Thraustotheca clavata</name>
    <dbReference type="NCBI Taxonomy" id="74557"/>
    <lineage>
        <taxon>Eukaryota</taxon>
        <taxon>Sar</taxon>
        <taxon>Stramenopiles</taxon>
        <taxon>Oomycota</taxon>
        <taxon>Saprolegniomycetes</taxon>
        <taxon>Saprolegniales</taxon>
        <taxon>Achlyaceae</taxon>
        <taxon>Thraustotheca</taxon>
    </lineage>
</organism>
<feature type="compositionally biased region" description="Low complexity" evidence="1">
    <location>
        <begin position="66"/>
        <end position="80"/>
    </location>
</feature>
<name>A0A1V9ZZM9_9STRA</name>
<protein>
    <submittedName>
        <fullName evidence="2">Uncharacterized protein</fullName>
    </submittedName>
</protein>
<accession>A0A1V9ZZM9</accession>
<evidence type="ECO:0000256" key="1">
    <source>
        <dbReference type="SAM" id="MobiDB-lite"/>
    </source>
</evidence>
<keyword evidence="3" id="KW-1185">Reference proteome</keyword>
<sequence length="109" mass="11845">MLLLQESGQIEVDISNDRDSAACLRSVQKYLVRKNFQRGSPGASTNSETEVRSLDVSIQSLEEADSSSTDLDTTDYQSDQVASGDDCDLSDYNVDIGQELPDGESSSIM</sequence>